<feature type="non-terminal residue" evidence="2">
    <location>
        <position position="236"/>
    </location>
</feature>
<feature type="compositionally biased region" description="Low complexity" evidence="1">
    <location>
        <begin position="168"/>
        <end position="187"/>
    </location>
</feature>
<gene>
    <name evidence="2" type="ORF">AVDCRST_MAG08-2168</name>
</gene>
<feature type="region of interest" description="Disordered" evidence="1">
    <location>
        <begin position="1"/>
        <end position="128"/>
    </location>
</feature>
<sequence length="236" mass="24702">ESPAKTLRPTHRPHSSRCALEVPHHGKAEARRCSPGFGFPAGHGDGQRRRAGGAAGLRGLRRAAPSIAGGRLPRGARDDAGRHGRAAHQRGVRGHGDVDAAPRHQPRLRGHRLGHDEPAPAEPPGAGGGRLELLLRLLLGLRPDLAGGLRRAARQQRSRRDRLARHPGAGTLARGLVRRAGLGRPAGDLPPDPGHGAGSGGVRAARAVRPAGGLQALADGHAQWTAALHRRSQARL</sequence>
<proteinExistence type="predicted"/>
<feature type="non-terminal residue" evidence="2">
    <location>
        <position position="1"/>
    </location>
</feature>
<evidence type="ECO:0000256" key="1">
    <source>
        <dbReference type="SAM" id="MobiDB-lite"/>
    </source>
</evidence>
<accession>A0A6J4IEQ7</accession>
<feature type="region of interest" description="Disordered" evidence="1">
    <location>
        <begin position="148"/>
        <end position="204"/>
    </location>
</feature>
<keyword evidence="2" id="KW-0449">Lipoprotein</keyword>
<dbReference type="EMBL" id="CADCTG010000168">
    <property type="protein sequence ID" value="CAA9250579.1"/>
    <property type="molecule type" value="Genomic_DNA"/>
</dbReference>
<reference evidence="2" key="1">
    <citation type="submission" date="2020-02" db="EMBL/GenBank/DDBJ databases">
        <authorList>
            <person name="Meier V. D."/>
        </authorList>
    </citation>
    <scope>NUCLEOTIDE SEQUENCE</scope>
    <source>
        <strain evidence="2">AVDCRST_MAG08</strain>
    </source>
</reference>
<evidence type="ECO:0000313" key="2">
    <source>
        <dbReference type="EMBL" id="CAA9250579.1"/>
    </source>
</evidence>
<feature type="compositionally biased region" description="Basic residues" evidence="1">
    <location>
        <begin position="83"/>
        <end position="93"/>
    </location>
</feature>
<protein>
    <submittedName>
        <fullName evidence="2">Dipeptide-binding ABC transporter, periplasmic substrate-binding component Putative hemin-binding lipoprotein</fullName>
    </submittedName>
</protein>
<organism evidence="2">
    <name type="scientific">uncultured Acetobacteraceae bacterium</name>
    <dbReference type="NCBI Taxonomy" id="169975"/>
    <lineage>
        <taxon>Bacteria</taxon>
        <taxon>Pseudomonadati</taxon>
        <taxon>Pseudomonadota</taxon>
        <taxon>Alphaproteobacteria</taxon>
        <taxon>Acetobacterales</taxon>
        <taxon>Acetobacteraceae</taxon>
        <taxon>environmental samples</taxon>
    </lineage>
</organism>
<dbReference type="AlphaFoldDB" id="A0A6J4IEQ7"/>
<name>A0A6J4IEQ7_9PROT</name>
<feature type="compositionally biased region" description="Basic residues" evidence="1">
    <location>
        <begin position="151"/>
        <end position="165"/>
    </location>
</feature>
<feature type="compositionally biased region" description="Basic and acidic residues" evidence="1">
    <location>
        <begin position="22"/>
        <end position="32"/>
    </location>
</feature>